<dbReference type="EMBL" id="JAGDFL010000076">
    <property type="protein sequence ID" value="KAG7398624.1"/>
    <property type="molecule type" value="Genomic_DNA"/>
</dbReference>
<name>A0A8T1X0C4_9STRA</name>
<sequence>MVVLTPFGIWRHEERRCNRKRSLACSSFLGKRQRSGKWRKSNFKAVASISHRCIDLLHRVRDECQDGSPLQPPKKTGLAQRPQNTPEALTGKLLWMTPEQLESAHSAASMTDATFRRLKPKAVELLEQISRTMFLIMPSKRA</sequence>
<reference evidence="2" key="1">
    <citation type="submission" date="2021-02" db="EMBL/GenBank/DDBJ databases">
        <authorList>
            <person name="Palmer J.M."/>
        </authorList>
    </citation>
    <scope>NUCLEOTIDE SEQUENCE</scope>
    <source>
        <strain evidence="2">SCRP23</strain>
    </source>
</reference>
<accession>A0A8T1X0C4</accession>
<organism evidence="2 3">
    <name type="scientific">Phytophthora boehmeriae</name>
    <dbReference type="NCBI Taxonomy" id="109152"/>
    <lineage>
        <taxon>Eukaryota</taxon>
        <taxon>Sar</taxon>
        <taxon>Stramenopiles</taxon>
        <taxon>Oomycota</taxon>
        <taxon>Peronosporomycetes</taxon>
        <taxon>Peronosporales</taxon>
        <taxon>Peronosporaceae</taxon>
        <taxon>Phytophthora</taxon>
    </lineage>
</organism>
<keyword evidence="3" id="KW-1185">Reference proteome</keyword>
<evidence type="ECO:0000256" key="1">
    <source>
        <dbReference type="SAM" id="MobiDB-lite"/>
    </source>
</evidence>
<evidence type="ECO:0000313" key="3">
    <source>
        <dbReference type="Proteomes" id="UP000693981"/>
    </source>
</evidence>
<evidence type="ECO:0000313" key="2">
    <source>
        <dbReference type="EMBL" id="KAG7398624.1"/>
    </source>
</evidence>
<dbReference type="AlphaFoldDB" id="A0A8T1X0C4"/>
<feature type="region of interest" description="Disordered" evidence="1">
    <location>
        <begin position="65"/>
        <end position="84"/>
    </location>
</feature>
<gene>
    <name evidence="2" type="ORF">PHYBOEH_010779</name>
</gene>
<protein>
    <submittedName>
        <fullName evidence="2">Uncharacterized protein</fullName>
    </submittedName>
</protein>
<comment type="caution">
    <text evidence="2">The sequence shown here is derived from an EMBL/GenBank/DDBJ whole genome shotgun (WGS) entry which is preliminary data.</text>
</comment>
<proteinExistence type="predicted"/>
<dbReference type="Proteomes" id="UP000693981">
    <property type="component" value="Unassembled WGS sequence"/>
</dbReference>